<proteinExistence type="predicted"/>
<keyword evidence="1" id="KW-0812">Transmembrane</keyword>
<keyword evidence="1" id="KW-0472">Membrane</keyword>
<evidence type="ECO:0000256" key="1">
    <source>
        <dbReference type="SAM" id="Phobius"/>
    </source>
</evidence>
<gene>
    <name evidence="2" type="ORF">S12H4_26185</name>
</gene>
<protein>
    <recommendedName>
        <fullName evidence="3">Acetyltransferase</fullName>
    </recommendedName>
</protein>
<feature type="transmembrane region" description="Helical" evidence="1">
    <location>
        <begin position="251"/>
        <end position="276"/>
    </location>
</feature>
<organism evidence="2">
    <name type="scientific">marine sediment metagenome</name>
    <dbReference type="NCBI Taxonomy" id="412755"/>
    <lineage>
        <taxon>unclassified sequences</taxon>
        <taxon>metagenomes</taxon>
        <taxon>ecological metagenomes</taxon>
    </lineage>
</organism>
<sequence>ALALPLASLAWVMAIKFFLGGHITDNGVAPGIYPKWSRMHLRVWCIGRLEASVIRPLDTMFRSAPLMTFVLRRLGATIGGNVNCAHDVEFKGPLDLLTIADDVTVQTGAYIHMSRWLGQELHIGPVDLENGCKIGMRAGIANNVRVGQGTWITPLTPILGDVGPHEMWEGAPARFSSRITALKRPLTRCRYAYPHWCLESFNILLQVFLDFWLLVVPTAAVAWFAATFIPINDSELAGEYFTVTPLQEVVWQMGLYSFITTWVTIVLVSVVSCLFLRYTPASHGLLPSRGHRAYL</sequence>
<dbReference type="Gene3D" id="2.160.10.10">
    <property type="entry name" value="Hexapeptide repeat proteins"/>
    <property type="match status" value="1"/>
</dbReference>
<dbReference type="InterPro" id="IPR011004">
    <property type="entry name" value="Trimer_LpxA-like_sf"/>
</dbReference>
<evidence type="ECO:0000313" key="2">
    <source>
        <dbReference type="EMBL" id="GAI80499.1"/>
    </source>
</evidence>
<feature type="transmembrane region" description="Helical" evidence="1">
    <location>
        <begin position="211"/>
        <end position="231"/>
    </location>
</feature>
<comment type="caution">
    <text evidence="2">The sequence shown here is derived from an EMBL/GenBank/DDBJ whole genome shotgun (WGS) entry which is preliminary data.</text>
</comment>
<feature type="non-terminal residue" evidence="2">
    <location>
        <position position="295"/>
    </location>
</feature>
<reference evidence="2" key="1">
    <citation type="journal article" date="2014" name="Front. Microbiol.">
        <title>High frequency of phylogenetically diverse reductive dehalogenase-homologous genes in deep subseafloor sedimentary metagenomes.</title>
        <authorList>
            <person name="Kawai M."/>
            <person name="Futagami T."/>
            <person name="Toyoda A."/>
            <person name="Takaki Y."/>
            <person name="Nishi S."/>
            <person name="Hori S."/>
            <person name="Arai W."/>
            <person name="Tsubouchi T."/>
            <person name="Morono Y."/>
            <person name="Uchiyama I."/>
            <person name="Ito T."/>
            <person name="Fujiyama A."/>
            <person name="Inagaki F."/>
            <person name="Takami H."/>
        </authorList>
    </citation>
    <scope>NUCLEOTIDE SEQUENCE</scope>
    <source>
        <strain evidence="2">Expedition CK06-06</strain>
    </source>
</reference>
<dbReference type="AlphaFoldDB" id="X1TKF8"/>
<feature type="non-terminal residue" evidence="2">
    <location>
        <position position="1"/>
    </location>
</feature>
<evidence type="ECO:0008006" key="3">
    <source>
        <dbReference type="Google" id="ProtNLM"/>
    </source>
</evidence>
<dbReference type="SUPFAM" id="SSF51161">
    <property type="entry name" value="Trimeric LpxA-like enzymes"/>
    <property type="match status" value="1"/>
</dbReference>
<keyword evidence="1" id="KW-1133">Transmembrane helix</keyword>
<name>X1TKF8_9ZZZZ</name>
<accession>X1TKF8</accession>
<dbReference type="EMBL" id="BARW01014835">
    <property type="protein sequence ID" value="GAI80499.1"/>
    <property type="molecule type" value="Genomic_DNA"/>
</dbReference>